<evidence type="ECO:0000313" key="2">
    <source>
        <dbReference type="Proteomes" id="UP001159363"/>
    </source>
</evidence>
<dbReference type="Proteomes" id="UP001159363">
    <property type="component" value="Chromosome X"/>
</dbReference>
<sequence>MNPVTFILSCFEGDCLNYRPNNRPNRARKEQGREAMQKVRRIPGDVVKAMNTGFFLSKKDQCETCITYKLDTVSAEDYQIHQKRENESREEKEREKKTLRESNKMPVFAVDFQKVLTCPYIKTSTAYYKTKLKVHNWSVFNLCTSDRTCYIYHEGNGYLDSNGFSSMPAKFLSKEVENNP</sequence>
<dbReference type="PANTHER" id="PTHR10773:SF19">
    <property type="match status" value="1"/>
</dbReference>
<proteinExistence type="predicted"/>
<keyword evidence="2" id="KW-1185">Reference proteome</keyword>
<comment type="caution">
    <text evidence="1">The sequence shown here is derived from an EMBL/GenBank/DDBJ whole genome shotgun (WGS) entry which is preliminary data.</text>
</comment>
<reference evidence="1 2" key="1">
    <citation type="submission" date="2023-02" db="EMBL/GenBank/DDBJ databases">
        <title>LHISI_Scaffold_Assembly.</title>
        <authorList>
            <person name="Stuart O.P."/>
            <person name="Cleave R."/>
            <person name="Magrath M.J.L."/>
            <person name="Mikheyev A.S."/>
        </authorList>
    </citation>
    <scope>NUCLEOTIDE SEQUENCE [LARGE SCALE GENOMIC DNA]</scope>
    <source>
        <strain evidence="1">Daus_M_001</strain>
        <tissue evidence="1">Leg muscle</tissue>
    </source>
</reference>
<evidence type="ECO:0000313" key="1">
    <source>
        <dbReference type="EMBL" id="KAJ8885124.1"/>
    </source>
</evidence>
<dbReference type="EMBL" id="JARBHB010000004">
    <property type="protein sequence ID" value="KAJ8885124.1"/>
    <property type="molecule type" value="Genomic_DNA"/>
</dbReference>
<dbReference type="PANTHER" id="PTHR10773">
    <property type="entry name" value="DNA-DIRECTED RNA POLYMERASES I, II, AND III SUBUNIT RPABC2"/>
    <property type="match status" value="1"/>
</dbReference>
<organism evidence="1 2">
    <name type="scientific">Dryococelus australis</name>
    <dbReference type="NCBI Taxonomy" id="614101"/>
    <lineage>
        <taxon>Eukaryota</taxon>
        <taxon>Metazoa</taxon>
        <taxon>Ecdysozoa</taxon>
        <taxon>Arthropoda</taxon>
        <taxon>Hexapoda</taxon>
        <taxon>Insecta</taxon>
        <taxon>Pterygota</taxon>
        <taxon>Neoptera</taxon>
        <taxon>Polyneoptera</taxon>
        <taxon>Phasmatodea</taxon>
        <taxon>Verophasmatodea</taxon>
        <taxon>Anareolatae</taxon>
        <taxon>Phasmatidae</taxon>
        <taxon>Eurycanthinae</taxon>
        <taxon>Dryococelus</taxon>
    </lineage>
</organism>
<protein>
    <submittedName>
        <fullName evidence="1">Uncharacterized protein</fullName>
    </submittedName>
</protein>
<gene>
    <name evidence="1" type="ORF">PR048_011320</name>
</gene>
<accession>A0ABQ9HL93</accession>
<name>A0ABQ9HL93_9NEOP</name>